<proteinExistence type="predicted"/>
<dbReference type="GO" id="GO:0005829">
    <property type="term" value="C:cytosol"/>
    <property type="evidence" value="ECO:0007669"/>
    <property type="project" value="TreeGrafter"/>
</dbReference>
<dbReference type="OrthoDB" id="66620at2759"/>
<dbReference type="GO" id="GO:0071555">
    <property type="term" value="P:cell wall organization"/>
    <property type="evidence" value="ECO:0007669"/>
    <property type="project" value="TreeGrafter"/>
</dbReference>
<dbReference type="InterPro" id="IPR003170">
    <property type="entry name" value="MurB"/>
</dbReference>
<dbReference type="GO" id="GO:0050660">
    <property type="term" value="F:flavin adenine dinucleotide binding"/>
    <property type="evidence" value="ECO:0007669"/>
    <property type="project" value="InterPro"/>
</dbReference>
<dbReference type="Proteomes" id="UP000653305">
    <property type="component" value="Unassembled WGS sequence"/>
</dbReference>
<name>A0A830CA66_9LAMI</name>
<accession>A0A830CA66</accession>
<sequence length="175" mass="20397">MNAGANVQETAGAVESIEVITTKGEYKTIKRRDLNFSYRSSPFQDMNDLAAITAVTFRLKRAAEEEVKQPAKDNLFQSIKNRTVVPLKGWRLREEKVLMERRCSDRNPMKQSKEVDESIMLQMLTLLQLTVELYQELHTLDMIEQEYQRKLLNLKFNPAQKGDNSVMSLNIWLWK</sequence>
<organism evidence="1 2">
    <name type="scientific">Phtheirospermum japonicum</name>
    <dbReference type="NCBI Taxonomy" id="374723"/>
    <lineage>
        <taxon>Eukaryota</taxon>
        <taxon>Viridiplantae</taxon>
        <taxon>Streptophyta</taxon>
        <taxon>Embryophyta</taxon>
        <taxon>Tracheophyta</taxon>
        <taxon>Spermatophyta</taxon>
        <taxon>Magnoliopsida</taxon>
        <taxon>eudicotyledons</taxon>
        <taxon>Gunneridae</taxon>
        <taxon>Pentapetalae</taxon>
        <taxon>asterids</taxon>
        <taxon>lamiids</taxon>
        <taxon>Lamiales</taxon>
        <taxon>Orobanchaceae</taxon>
        <taxon>Orobanchaceae incertae sedis</taxon>
        <taxon>Phtheirospermum</taxon>
    </lineage>
</organism>
<evidence type="ECO:0000313" key="1">
    <source>
        <dbReference type="EMBL" id="GFP93918.1"/>
    </source>
</evidence>
<dbReference type="InterPro" id="IPR016169">
    <property type="entry name" value="FAD-bd_PCMH_sub2"/>
</dbReference>
<keyword evidence="2" id="KW-1185">Reference proteome</keyword>
<dbReference type="EMBL" id="BMAC01000329">
    <property type="protein sequence ID" value="GFP93918.1"/>
    <property type="molecule type" value="Genomic_DNA"/>
</dbReference>
<dbReference type="Gene3D" id="3.30.465.10">
    <property type="match status" value="1"/>
</dbReference>
<reference evidence="1" key="1">
    <citation type="submission" date="2020-07" db="EMBL/GenBank/DDBJ databases">
        <title>Ethylene signaling mediates host invasion by parasitic plants.</title>
        <authorList>
            <person name="Yoshida S."/>
        </authorList>
    </citation>
    <scope>NUCLEOTIDE SEQUENCE</scope>
    <source>
        <strain evidence="1">Okayama</strain>
    </source>
</reference>
<dbReference type="InterPro" id="IPR036318">
    <property type="entry name" value="FAD-bd_PCMH-like_sf"/>
</dbReference>
<gene>
    <name evidence="1" type="ORF">PHJA_001536100</name>
</gene>
<dbReference type="SUPFAM" id="SSF56176">
    <property type="entry name" value="FAD-binding/transporter-associated domain-like"/>
    <property type="match status" value="1"/>
</dbReference>
<protein>
    <submittedName>
        <fullName evidence="1">UDP-n-acetylenolpyruvoylglucosamine reductase</fullName>
    </submittedName>
</protein>
<dbReference type="AlphaFoldDB" id="A0A830CA66"/>
<comment type="caution">
    <text evidence="1">The sequence shown here is derived from an EMBL/GenBank/DDBJ whole genome shotgun (WGS) entry which is preliminary data.</text>
</comment>
<dbReference type="GO" id="GO:0008762">
    <property type="term" value="F:UDP-N-acetylmuramate dehydrogenase activity"/>
    <property type="evidence" value="ECO:0007669"/>
    <property type="project" value="InterPro"/>
</dbReference>
<evidence type="ECO:0000313" key="2">
    <source>
        <dbReference type="Proteomes" id="UP000653305"/>
    </source>
</evidence>
<dbReference type="PANTHER" id="PTHR21071">
    <property type="entry name" value="UDP-N-ACETYLENOLPYRUVOYLGLUCOSAMINE REDUCTASE"/>
    <property type="match status" value="1"/>
</dbReference>
<dbReference type="PANTHER" id="PTHR21071:SF4">
    <property type="entry name" value="UDP-N-ACETYLENOLPYRUVOYLGLUCOSAMINE REDUCTASE"/>
    <property type="match status" value="1"/>
</dbReference>